<evidence type="ECO:0000256" key="4">
    <source>
        <dbReference type="ARBA" id="ARBA00022475"/>
    </source>
</evidence>
<evidence type="ECO:0000256" key="3">
    <source>
        <dbReference type="ARBA" id="ARBA00022448"/>
    </source>
</evidence>
<feature type="transmembrane region" description="Helical" evidence="8">
    <location>
        <begin position="181"/>
        <end position="198"/>
    </location>
</feature>
<keyword evidence="4" id="KW-1003">Cell membrane</keyword>
<keyword evidence="10" id="KW-1185">Reference proteome</keyword>
<evidence type="ECO:0000313" key="9">
    <source>
        <dbReference type="EMBL" id="MCF2651053.1"/>
    </source>
</evidence>
<dbReference type="SUPFAM" id="SSF81345">
    <property type="entry name" value="ABC transporter involved in vitamin B12 uptake, BtuC"/>
    <property type="match status" value="1"/>
</dbReference>
<dbReference type="PANTHER" id="PTHR30472">
    <property type="entry name" value="FERRIC ENTEROBACTIN TRANSPORT SYSTEM PERMEASE PROTEIN"/>
    <property type="match status" value="1"/>
</dbReference>
<evidence type="ECO:0000256" key="2">
    <source>
        <dbReference type="ARBA" id="ARBA00007935"/>
    </source>
</evidence>
<feature type="transmembrane region" description="Helical" evidence="8">
    <location>
        <begin position="101"/>
        <end position="120"/>
    </location>
</feature>
<protein>
    <submittedName>
        <fullName evidence="9">Iron ABC transporter permease</fullName>
    </submittedName>
</protein>
<evidence type="ECO:0000313" key="10">
    <source>
        <dbReference type="Proteomes" id="UP001299220"/>
    </source>
</evidence>
<evidence type="ECO:0000256" key="6">
    <source>
        <dbReference type="ARBA" id="ARBA00022989"/>
    </source>
</evidence>
<keyword evidence="7 8" id="KW-0472">Membrane</keyword>
<evidence type="ECO:0000256" key="1">
    <source>
        <dbReference type="ARBA" id="ARBA00004651"/>
    </source>
</evidence>
<feature type="transmembrane region" description="Helical" evidence="8">
    <location>
        <begin position="154"/>
        <end position="175"/>
    </location>
</feature>
<organism evidence="9 10">
    <name type="scientific">Anaeromassilibacillus senegalensis</name>
    <dbReference type="NCBI Taxonomy" id="1673717"/>
    <lineage>
        <taxon>Bacteria</taxon>
        <taxon>Bacillati</taxon>
        <taxon>Bacillota</taxon>
        <taxon>Clostridia</taxon>
        <taxon>Eubacteriales</taxon>
        <taxon>Acutalibacteraceae</taxon>
        <taxon>Anaeromassilibacillus</taxon>
    </lineage>
</organism>
<comment type="subcellular location">
    <subcellularLocation>
        <location evidence="1">Cell membrane</location>
        <topology evidence="1">Multi-pass membrane protein</topology>
    </subcellularLocation>
</comment>
<feature type="transmembrane region" description="Helical" evidence="8">
    <location>
        <begin position="312"/>
        <end position="333"/>
    </location>
</feature>
<keyword evidence="3" id="KW-0813">Transport</keyword>
<feature type="transmembrane region" description="Helical" evidence="8">
    <location>
        <begin position="245"/>
        <end position="271"/>
    </location>
</feature>
<dbReference type="CDD" id="cd06550">
    <property type="entry name" value="TM_ABC_iron-siderophores_like"/>
    <property type="match status" value="1"/>
</dbReference>
<evidence type="ECO:0000256" key="5">
    <source>
        <dbReference type="ARBA" id="ARBA00022692"/>
    </source>
</evidence>
<gene>
    <name evidence="9" type="ORF">JQM67_00315</name>
</gene>
<sequence length="341" mass="35406">MHTSRTACSEKPNKRAARLFPLLLLGLVLAFCLSLLVGSAQISVLDSVRAWLRGDLSDPGCRILFYVRLPRALAAVLSGAALAVSGVVIQNVLNNALAAPNIIGVNAGAGFAVLLVIALFPSVSGLIPASAFLGALFASLLIYAIAARTGASRVTITLAGVAISSVFTACSNAVKTFFPDTIYNANAFFVGGFAGVSYRNLSPAWAVILLGLLLALLLSGDMDVLALGDETAQSLGLAVRPVRLILLVTASLLAGGAVSFSGLLGFVGLIVPHILRRFTGARHRVLVPLAALGGAIFVLLCDTLSRTLFAPYEIPVGIVLSLLGGPFFLFLLLTRKGGRIE</sequence>
<evidence type="ECO:0000256" key="7">
    <source>
        <dbReference type="ARBA" id="ARBA00023136"/>
    </source>
</evidence>
<dbReference type="InterPro" id="IPR037294">
    <property type="entry name" value="ABC_BtuC-like"/>
</dbReference>
<feature type="transmembrane region" description="Helical" evidence="8">
    <location>
        <begin position="126"/>
        <end position="147"/>
    </location>
</feature>
<dbReference type="PANTHER" id="PTHR30472:SF25">
    <property type="entry name" value="ABC TRANSPORTER PERMEASE PROTEIN MJ0876-RELATED"/>
    <property type="match status" value="1"/>
</dbReference>
<name>A0ABS9CKB8_9FIRM</name>
<feature type="transmembrane region" description="Helical" evidence="8">
    <location>
        <begin position="283"/>
        <end position="300"/>
    </location>
</feature>
<dbReference type="Proteomes" id="UP001299220">
    <property type="component" value="Unassembled WGS sequence"/>
</dbReference>
<comment type="similarity">
    <text evidence="2">Belongs to the binding-protein-dependent transport system permease family. FecCD subfamily.</text>
</comment>
<feature type="transmembrane region" description="Helical" evidence="8">
    <location>
        <begin position="205"/>
        <end position="225"/>
    </location>
</feature>
<accession>A0ABS9CKB8</accession>
<reference evidence="9 10" key="1">
    <citation type="submission" date="2020-12" db="EMBL/GenBank/DDBJ databases">
        <title>Whole genome sequences of gut porcine anaerobes.</title>
        <authorList>
            <person name="Kubasova T."/>
            <person name="Jahodarova E."/>
            <person name="Rychlik I."/>
        </authorList>
    </citation>
    <scope>NUCLEOTIDE SEQUENCE [LARGE SCALE GENOMIC DNA]</scope>
    <source>
        <strain evidence="9 10">An867</strain>
    </source>
</reference>
<dbReference type="Pfam" id="PF01032">
    <property type="entry name" value="FecCD"/>
    <property type="match status" value="1"/>
</dbReference>
<dbReference type="Gene3D" id="1.10.3470.10">
    <property type="entry name" value="ABC transporter involved in vitamin B12 uptake, BtuC"/>
    <property type="match status" value="1"/>
</dbReference>
<keyword evidence="6 8" id="KW-1133">Transmembrane helix</keyword>
<comment type="caution">
    <text evidence="9">The sequence shown here is derived from an EMBL/GenBank/DDBJ whole genome shotgun (WGS) entry which is preliminary data.</text>
</comment>
<feature type="transmembrane region" description="Helical" evidence="8">
    <location>
        <begin position="69"/>
        <end position="89"/>
    </location>
</feature>
<dbReference type="EMBL" id="JAFBIT010000001">
    <property type="protein sequence ID" value="MCF2651053.1"/>
    <property type="molecule type" value="Genomic_DNA"/>
</dbReference>
<proteinExistence type="inferred from homology"/>
<keyword evidence="5 8" id="KW-0812">Transmembrane</keyword>
<evidence type="ECO:0000256" key="8">
    <source>
        <dbReference type="SAM" id="Phobius"/>
    </source>
</evidence>
<dbReference type="InterPro" id="IPR000522">
    <property type="entry name" value="ABC_transptr_permease_BtuC"/>
</dbReference>